<dbReference type="AlphaFoldDB" id="A0AAD8UTH7"/>
<dbReference type="Gene3D" id="3.20.20.70">
    <property type="entry name" value="Aldolase class I"/>
    <property type="match status" value="1"/>
</dbReference>
<evidence type="ECO:0000313" key="6">
    <source>
        <dbReference type="EMBL" id="KAK1727478.1"/>
    </source>
</evidence>
<evidence type="ECO:0000256" key="4">
    <source>
        <dbReference type="ARBA" id="ARBA00023002"/>
    </source>
</evidence>
<dbReference type="InterPro" id="IPR013785">
    <property type="entry name" value="Aldolase_TIM"/>
</dbReference>
<dbReference type="GO" id="GO:0010181">
    <property type="term" value="F:FMN binding"/>
    <property type="evidence" value="ECO:0007669"/>
    <property type="project" value="InterPro"/>
</dbReference>
<dbReference type="GeneID" id="85385577"/>
<dbReference type="InterPro" id="IPR001155">
    <property type="entry name" value="OxRdtase_FMN_N"/>
</dbReference>
<keyword evidence="7" id="KW-1185">Reference proteome</keyword>
<dbReference type="InterPro" id="IPR051799">
    <property type="entry name" value="NADH_flavin_oxidoreductase"/>
</dbReference>
<keyword evidence="4" id="KW-0560">Oxidoreductase</keyword>
<comment type="caution">
    <text evidence="6">The sequence shown here is derived from an EMBL/GenBank/DDBJ whole genome shotgun (WGS) entry which is preliminary data.</text>
</comment>
<dbReference type="EMBL" id="JAHMHS010000024">
    <property type="protein sequence ID" value="KAK1727478.1"/>
    <property type="molecule type" value="Genomic_DNA"/>
</dbReference>
<dbReference type="PANTHER" id="PTHR43656">
    <property type="entry name" value="BINDING OXIDOREDUCTASE, PUTATIVE (AFU_ORTHOLOGUE AFUA_2G08260)-RELATED"/>
    <property type="match status" value="1"/>
</dbReference>
<protein>
    <recommendedName>
        <fullName evidence="5">NADH:flavin oxidoreductase/NADH oxidase N-terminal domain-containing protein</fullName>
    </recommendedName>
</protein>
<dbReference type="GO" id="GO:0016491">
    <property type="term" value="F:oxidoreductase activity"/>
    <property type="evidence" value="ECO:0007669"/>
    <property type="project" value="UniProtKB-KW"/>
</dbReference>
<comment type="similarity">
    <text evidence="1">Belongs to the NADH:flavin oxidoreductase/NADH oxidase family.</text>
</comment>
<sequence length="458" mass="49446">MPARYESSPASPEPLARPLTFPFSGKTAKNRLLKSAMAESLATWSATEPSKRGIPTPELVEVYRRWGQGPDNFGIISTGNITIEFEDVSTLGDMIITPECAPEEGDARFEGFKAIAAAGKVDGSLMVGQVNHPGRQVQKKIQPNPVSASAVHLVPKMGMEFATPREATQQDIARFIEGFAHAAAYLEKAGFDGIQLHAAHGYLLAQFLSRTTNRRTDEYGPQTLENRTRLIAEIGKAVRRRTSPAFILSAKINSVEFQEGGVTTDEAREMSSLLSGLGFDFLEISGGTYEAMGMSWEKESTRKREGFFLEFADTVVKGLGENAAARKTKAYIVGGMRTVGAMVKALEVVDGVGLGRPGAQEFRFGSELISGRVQGAVQPVEMIEKDIGVGLTAAAAQIHQVARGEEPFDASDEGAVGRFTHDMQAWFGDLIADGDKLEHYGAVKYSGETVPYGETSKA</sequence>
<reference evidence="6" key="1">
    <citation type="submission" date="2021-12" db="EMBL/GenBank/DDBJ databases">
        <title>Comparative genomics, transcriptomics and evolutionary studies reveal genomic signatures of adaptation to plant cell wall in hemibiotrophic fungi.</title>
        <authorList>
            <consortium name="DOE Joint Genome Institute"/>
            <person name="Baroncelli R."/>
            <person name="Diaz J.F."/>
            <person name="Benocci T."/>
            <person name="Peng M."/>
            <person name="Battaglia E."/>
            <person name="Haridas S."/>
            <person name="Andreopoulos W."/>
            <person name="Labutti K."/>
            <person name="Pangilinan J."/>
            <person name="Floch G.L."/>
            <person name="Makela M.R."/>
            <person name="Henrissat B."/>
            <person name="Grigoriev I.V."/>
            <person name="Crouch J.A."/>
            <person name="De Vries R.P."/>
            <person name="Sukno S.A."/>
            <person name="Thon M.R."/>
        </authorList>
    </citation>
    <scope>NUCLEOTIDE SEQUENCE</scope>
    <source>
        <strain evidence="6">CBS 112980</strain>
    </source>
</reference>
<dbReference type="Proteomes" id="UP001244207">
    <property type="component" value="Unassembled WGS sequence"/>
</dbReference>
<evidence type="ECO:0000259" key="5">
    <source>
        <dbReference type="Pfam" id="PF00724"/>
    </source>
</evidence>
<gene>
    <name evidence="6" type="ORF">BDZ83DRAFT_206462</name>
</gene>
<evidence type="ECO:0000256" key="1">
    <source>
        <dbReference type="ARBA" id="ARBA00005979"/>
    </source>
</evidence>
<feature type="domain" description="NADH:flavin oxidoreductase/NADH oxidase N-terminal" evidence="5">
    <location>
        <begin position="107"/>
        <end position="284"/>
    </location>
</feature>
<keyword evidence="3" id="KW-0288">FMN</keyword>
<evidence type="ECO:0000256" key="2">
    <source>
        <dbReference type="ARBA" id="ARBA00022630"/>
    </source>
</evidence>
<dbReference type="PANTHER" id="PTHR43656:SF5">
    <property type="entry name" value="NADH:FLAVIN OXIDOREDUCTASE_NADH OXIDASE N-TERMINAL DOMAIN-CONTAINING PROTEIN"/>
    <property type="match status" value="1"/>
</dbReference>
<accession>A0AAD8UTH7</accession>
<evidence type="ECO:0000313" key="7">
    <source>
        <dbReference type="Proteomes" id="UP001244207"/>
    </source>
</evidence>
<organism evidence="6 7">
    <name type="scientific">Glomerella acutata</name>
    <name type="common">Colletotrichum acutatum</name>
    <dbReference type="NCBI Taxonomy" id="27357"/>
    <lineage>
        <taxon>Eukaryota</taxon>
        <taxon>Fungi</taxon>
        <taxon>Dikarya</taxon>
        <taxon>Ascomycota</taxon>
        <taxon>Pezizomycotina</taxon>
        <taxon>Sordariomycetes</taxon>
        <taxon>Hypocreomycetidae</taxon>
        <taxon>Glomerellales</taxon>
        <taxon>Glomerellaceae</taxon>
        <taxon>Colletotrichum</taxon>
        <taxon>Colletotrichum acutatum species complex</taxon>
    </lineage>
</organism>
<name>A0AAD8UTH7_GLOAC</name>
<keyword evidence="2" id="KW-0285">Flavoprotein</keyword>
<proteinExistence type="inferred from homology"/>
<dbReference type="Pfam" id="PF00724">
    <property type="entry name" value="Oxidored_FMN"/>
    <property type="match status" value="1"/>
</dbReference>
<dbReference type="RefSeq" id="XP_060367533.1">
    <property type="nucleotide sequence ID" value="XM_060501678.1"/>
</dbReference>
<evidence type="ECO:0000256" key="3">
    <source>
        <dbReference type="ARBA" id="ARBA00022643"/>
    </source>
</evidence>
<dbReference type="SUPFAM" id="SSF51395">
    <property type="entry name" value="FMN-linked oxidoreductases"/>
    <property type="match status" value="1"/>
</dbReference>